<dbReference type="Gene3D" id="2.170.130.10">
    <property type="entry name" value="TonB-dependent receptor, plug domain"/>
    <property type="match status" value="1"/>
</dbReference>
<comment type="subcellular location">
    <subcellularLocation>
        <location evidence="1">Cell outer membrane</location>
        <topology evidence="1">Multi-pass membrane protein</topology>
    </subcellularLocation>
</comment>
<dbReference type="Gene3D" id="2.60.40.1120">
    <property type="entry name" value="Carboxypeptidase-like, regulatory domain"/>
    <property type="match status" value="1"/>
</dbReference>
<evidence type="ECO:0000256" key="7">
    <source>
        <dbReference type="SAM" id="SignalP"/>
    </source>
</evidence>
<dbReference type="KEGG" id="tpsc:RBB77_12220"/>
<dbReference type="InterPro" id="IPR036942">
    <property type="entry name" value="Beta-barrel_TonB_sf"/>
</dbReference>
<keyword evidence="3" id="KW-1134">Transmembrane beta strand</keyword>
<evidence type="ECO:0000256" key="6">
    <source>
        <dbReference type="ARBA" id="ARBA00023237"/>
    </source>
</evidence>
<keyword evidence="4" id="KW-0812">Transmembrane</keyword>
<feature type="chain" id="PRO_5043560383" evidence="7">
    <location>
        <begin position="28"/>
        <end position="1129"/>
    </location>
</feature>
<accession>A0AAU7ZJ77</accession>
<dbReference type="Pfam" id="PF25183">
    <property type="entry name" value="OMP_b-brl_4"/>
    <property type="match status" value="1"/>
</dbReference>
<evidence type="ECO:0000259" key="8">
    <source>
        <dbReference type="Pfam" id="PF25183"/>
    </source>
</evidence>
<dbReference type="PANTHER" id="PTHR30069">
    <property type="entry name" value="TONB-DEPENDENT OUTER MEMBRANE RECEPTOR"/>
    <property type="match status" value="1"/>
</dbReference>
<evidence type="ECO:0000256" key="2">
    <source>
        <dbReference type="ARBA" id="ARBA00022448"/>
    </source>
</evidence>
<evidence type="ECO:0000256" key="5">
    <source>
        <dbReference type="ARBA" id="ARBA00023136"/>
    </source>
</evidence>
<dbReference type="RefSeq" id="WP_353062071.1">
    <property type="nucleotide sequence ID" value="NZ_CP132942.1"/>
</dbReference>
<gene>
    <name evidence="9" type="ORF">RBB77_12220</name>
</gene>
<keyword evidence="2" id="KW-0813">Transport</keyword>
<sequence length="1129" mass="123037">MQRKFILFFTAVFLIGLFVAPRSTAFAQSASTGAIGGTISDQNGAILSDVMVTVTNSATKAVRSATTSKAGDYSITELEPGTYTLVVTFTGFQTYREAQVPVSVGDATNVSPKLSVGKVTETVDVTDESPTMHTDSPAISTVVDQTEIDNLPINGRRWSSFALLTPGVVSNSDGFGLLSFRGISYLLNNSTLDGADDNQAYFSEARGRTRAAYSISQSAVQEFQVNTSNYSAEYGRAAGGVINTVTKSGGNQYHGELFFYDRDNNLGGAVNPYTTLTVPNSSGTYVTAPYNPTDWRKQWGFGIGGPLIRNKLFWFYSYDQQQRNFPGTARASDPADTFASANSVLPAGESCNATTGTLTVNGVAEAAGTGNRPGAPWGGDWESCQLASAIGSSYQSGAAYYTQGLGIMNTFLGTVPRTGDQVINFPKLDWQITERNHLAVEYSRFRWDSPAGMETQASNFDGRASFGNDFVKEDVGIARLTTILNDHLVNNFVFQYGRDLETETSQTPLPNELPLTNNQFQRPPNVEIGFEYDSEGFNIGKPDDLERHALPDERRLQGMESVSWSHGKHLTKFGLDYNHVSDYISNLFNENGTYEEDYSWEFIGDYLHSVLGLGGANYAASNGGGSYFGFAQGFGNTASLIATDEYAGFLTDDWRITPQLTLTLGVRYEYQYIPPSPTPNPNLPQTFGHPDDRNNVGPRVGFSYNVYGTGKTILRGGYGMYYGLVPNANILQTYLESGGPNAQINYSGLYTAPGHCGPAFPTIFTSASQLASCVGASTVAYLSPHLQNPQVHEADMAIEQDLGHNVTFALTYMGSFGRELDSSNDTNVNLTGNETISYTVNNSTTQTTAPGAYVTLPHGGKNPPLPNGFVYTTTLFTGANRPNPNFGDILEIASNVNSKYNALAVQLNRRYSHGLSILSNFTWAHAQDFNPYIGTGVPTFNVFDPTDLRREYGNSSLDVRHRFVFAGIYQPQVHINGWEKYLVDGWRIAPVLQIQNGLPYSPKVTGGTSAGEFKTINGVGSSADRIDVLGRNQFTMPKTANVDLRVGKNFYLPDTRIGSYRLEIFAEAFNLLNHQNITSVSNGAYSIPSGNATLQNTLNFLPSYGTYLNSNSNNIYSQRQMQLSARLHF</sequence>
<dbReference type="AlphaFoldDB" id="A0AAU7ZJ77"/>
<dbReference type="Gene3D" id="2.40.170.20">
    <property type="entry name" value="TonB-dependent receptor, beta-barrel domain"/>
    <property type="match status" value="1"/>
</dbReference>
<evidence type="ECO:0000256" key="4">
    <source>
        <dbReference type="ARBA" id="ARBA00022692"/>
    </source>
</evidence>
<keyword evidence="7" id="KW-0732">Signal</keyword>
<feature type="domain" description="TonB-dependent transporter Oar-like beta-barrel" evidence="8">
    <location>
        <begin position="245"/>
        <end position="1085"/>
    </location>
</feature>
<dbReference type="PANTHER" id="PTHR30069:SF46">
    <property type="entry name" value="OAR PROTEIN"/>
    <property type="match status" value="1"/>
</dbReference>
<dbReference type="InterPro" id="IPR039426">
    <property type="entry name" value="TonB-dep_rcpt-like"/>
</dbReference>
<protein>
    <submittedName>
        <fullName evidence="9">TonB-dependent receptor</fullName>
    </submittedName>
</protein>
<dbReference type="GO" id="GO:0044718">
    <property type="term" value="P:siderophore transmembrane transport"/>
    <property type="evidence" value="ECO:0007669"/>
    <property type="project" value="TreeGrafter"/>
</dbReference>
<dbReference type="GO" id="GO:0015344">
    <property type="term" value="F:siderophore uptake transmembrane transporter activity"/>
    <property type="evidence" value="ECO:0007669"/>
    <property type="project" value="TreeGrafter"/>
</dbReference>
<dbReference type="EMBL" id="CP132942">
    <property type="protein sequence ID" value="XCB31229.1"/>
    <property type="molecule type" value="Genomic_DNA"/>
</dbReference>
<evidence type="ECO:0000256" key="3">
    <source>
        <dbReference type="ARBA" id="ARBA00022452"/>
    </source>
</evidence>
<organism evidence="9">
    <name type="scientific">Tunturiibacter psychrotolerans</name>
    <dbReference type="NCBI Taxonomy" id="3069686"/>
    <lineage>
        <taxon>Bacteria</taxon>
        <taxon>Pseudomonadati</taxon>
        <taxon>Acidobacteriota</taxon>
        <taxon>Terriglobia</taxon>
        <taxon>Terriglobales</taxon>
        <taxon>Acidobacteriaceae</taxon>
        <taxon>Tunturiibacter</taxon>
    </lineage>
</organism>
<proteinExistence type="predicted"/>
<feature type="signal peptide" evidence="7">
    <location>
        <begin position="1"/>
        <end position="27"/>
    </location>
</feature>
<dbReference type="InterPro" id="IPR008969">
    <property type="entry name" value="CarboxyPept-like_regulatory"/>
</dbReference>
<reference evidence="9" key="2">
    <citation type="journal article" date="2024" name="Environ. Microbiol.">
        <title>Genome analysis and description of Tunturibacter gen. nov. expands the diversity of Terriglobia in tundra soils.</title>
        <authorList>
            <person name="Messyasz A."/>
            <person name="Mannisto M.K."/>
            <person name="Kerkhof L.J."/>
            <person name="Haggblom M.M."/>
        </authorList>
    </citation>
    <scope>NUCLEOTIDE SEQUENCE</scope>
    <source>
        <strain evidence="9">X5P6</strain>
    </source>
</reference>
<keyword evidence="6" id="KW-0998">Cell outer membrane</keyword>
<name>A0AAU7ZJ77_9BACT</name>
<dbReference type="SUPFAM" id="SSF56935">
    <property type="entry name" value="Porins"/>
    <property type="match status" value="1"/>
</dbReference>
<dbReference type="InterPro" id="IPR057601">
    <property type="entry name" value="Oar-like_b-barrel"/>
</dbReference>
<keyword evidence="9" id="KW-0675">Receptor</keyword>
<dbReference type="Pfam" id="PF13620">
    <property type="entry name" value="CarboxypepD_reg"/>
    <property type="match status" value="1"/>
</dbReference>
<reference evidence="9" key="1">
    <citation type="submission" date="2023-08" db="EMBL/GenBank/DDBJ databases">
        <authorList>
            <person name="Messyasz A."/>
            <person name="Mannisto M.K."/>
            <person name="Kerkhof L.J."/>
            <person name="Haggblom M."/>
        </authorList>
    </citation>
    <scope>NUCLEOTIDE SEQUENCE</scope>
    <source>
        <strain evidence="9">X5P6</strain>
    </source>
</reference>
<dbReference type="GO" id="GO:0009279">
    <property type="term" value="C:cell outer membrane"/>
    <property type="evidence" value="ECO:0007669"/>
    <property type="project" value="UniProtKB-SubCell"/>
</dbReference>
<dbReference type="InterPro" id="IPR037066">
    <property type="entry name" value="Plug_dom_sf"/>
</dbReference>
<keyword evidence="5" id="KW-0472">Membrane</keyword>
<evidence type="ECO:0000256" key="1">
    <source>
        <dbReference type="ARBA" id="ARBA00004571"/>
    </source>
</evidence>
<dbReference type="SUPFAM" id="SSF49464">
    <property type="entry name" value="Carboxypeptidase regulatory domain-like"/>
    <property type="match status" value="1"/>
</dbReference>
<evidence type="ECO:0000313" key="9">
    <source>
        <dbReference type="EMBL" id="XCB31229.1"/>
    </source>
</evidence>